<dbReference type="OMA" id="VAKPNEY"/>
<organism evidence="1 2">
    <name type="scientific">Cimex lectularius</name>
    <name type="common">Bed bug</name>
    <name type="synonym">Acanthia lectularia</name>
    <dbReference type="NCBI Taxonomy" id="79782"/>
    <lineage>
        <taxon>Eukaryota</taxon>
        <taxon>Metazoa</taxon>
        <taxon>Ecdysozoa</taxon>
        <taxon>Arthropoda</taxon>
        <taxon>Hexapoda</taxon>
        <taxon>Insecta</taxon>
        <taxon>Pterygota</taxon>
        <taxon>Neoptera</taxon>
        <taxon>Paraneoptera</taxon>
        <taxon>Hemiptera</taxon>
        <taxon>Heteroptera</taxon>
        <taxon>Panheteroptera</taxon>
        <taxon>Cimicomorpha</taxon>
        <taxon>Cimicidae</taxon>
        <taxon>Cimex</taxon>
    </lineage>
</organism>
<dbReference type="RefSeq" id="XP_014246582.2">
    <property type="nucleotide sequence ID" value="XM_014391096.2"/>
</dbReference>
<evidence type="ECO:0000313" key="1">
    <source>
        <dbReference type="EnsemblMetazoa" id="XP_014246582.2"/>
    </source>
</evidence>
<dbReference type="AlphaFoldDB" id="A0A8I6RJQ1"/>
<accession>A0A8I6RJQ1</accession>
<dbReference type="OrthoDB" id="6589007at2759"/>
<reference evidence="1" key="1">
    <citation type="submission" date="2022-01" db="UniProtKB">
        <authorList>
            <consortium name="EnsemblMetazoa"/>
        </authorList>
    </citation>
    <scope>IDENTIFICATION</scope>
</reference>
<name>A0A8I6RJQ1_CIMLE</name>
<evidence type="ECO:0000313" key="2">
    <source>
        <dbReference type="Proteomes" id="UP000494040"/>
    </source>
</evidence>
<dbReference type="Proteomes" id="UP000494040">
    <property type="component" value="Unassembled WGS sequence"/>
</dbReference>
<dbReference type="EnsemblMetazoa" id="XM_014391096.2">
    <property type="protein sequence ID" value="XP_014246582.2"/>
    <property type="gene ID" value="LOC106664984"/>
</dbReference>
<dbReference type="KEGG" id="clec:106664984"/>
<proteinExistence type="predicted"/>
<protein>
    <submittedName>
        <fullName evidence="1">Uncharacterized protein</fullName>
    </submittedName>
</protein>
<sequence length="252" mass="28373">MYNGLPPIFSVFPRYAEGSVMFFTVCKTLALAGAAFGFSIDSKIELPNPTFSPLAQGDKYPILDSSLSPKIIKAFYEINFIPVAKPNEYQNQVVALGNKHCPYSKELCKYVYFVPSKISTVQKVEEIIENNKNNEVPVIQGLLSDAEAKKFMKEINDTVHSQVNKVVVTSNKVDRNGNGSDVPVYQGTVQTQDVLKKPEYPTYYSPPPKPYYPSTNRPHYQWTDYSGWRNNPCLQGPCQWRAAFPTLSIPNL</sequence>
<dbReference type="GeneID" id="106664984"/>
<keyword evidence="2" id="KW-1185">Reference proteome</keyword>